<accession>A0A151RDI8</accession>
<feature type="non-terminal residue" evidence="2">
    <location>
        <position position="1"/>
    </location>
</feature>
<name>A0A151RDI8_CAJCA</name>
<evidence type="ECO:0000256" key="1">
    <source>
        <dbReference type="SAM" id="Phobius"/>
    </source>
</evidence>
<reference evidence="2" key="1">
    <citation type="journal article" date="2012" name="Nat. Biotechnol.">
        <title>Draft genome sequence of pigeonpea (Cajanus cajan), an orphan legume crop of resource-poor farmers.</title>
        <authorList>
            <person name="Varshney R.K."/>
            <person name="Chen W."/>
            <person name="Li Y."/>
            <person name="Bharti A.K."/>
            <person name="Saxena R.K."/>
            <person name="Schlueter J.A."/>
            <person name="Donoghue M.T."/>
            <person name="Azam S."/>
            <person name="Fan G."/>
            <person name="Whaley A.M."/>
            <person name="Farmer A.D."/>
            <person name="Sheridan J."/>
            <person name="Iwata A."/>
            <person name="Tuteja R."/>
            <person name="Penmetsa R.V."/>
            <person name="Wu W."/>
            <person name="Upadhyaya H.D."/>
            <person name="Yang S.P."/>
            <person name="Shah T."/>
            <person name="Saxena K.B."/>
            <person name="Michael T."/>
            <person name="McCombie W.R."/>
            <person name="Yang B."/>
            <person name="Zhang G."/>
            <person name="Yang H."/>
            <person name="Wang J."/>
            <person name="Spillane C."/>
            <person name="Cook D.R."/>
            <person name="May G.D."/>
            <person name="Xu X."/>
            <person name="Jackson S.A."/>
        </authorList>
    </citation>
    <scope>NUCLEOTIDE SEQUENCE [LARGE SCALE GENOMIC DNA]</scope>
</reference>
<dbReference type="Gramene" id="C.cajan_35190.t">
    <property type="protein sequence ID" value="C.cajan_35190.t.cds1"/>
    <property type="gene ID" value="C.cajan_35190"/>
</dbReference>
<proteinExistence type="predicted"/>
<keyword evidence="1" id="KW-1133">Transmembrane helix</keyword>
<dbReference type="AlphaFoldDB" id="A0A151RDI8"/>
<keyword evidence="3" id="KW-1185">Reference proteome</keyword>
<gene>
    <name evidence="2" type="ORF">KK1_037980</name>
</gene>
<dbReference type="Proteomes" id="UP000075243">
    <property type="component" value="Unassembled WGS sequence"/>
</dbReference>
<protein>
    <submittedName>
        <fullName evidence="2">Uncharacterized protein</fullName>
    </submittedName>
</protein>
<dbReference type="EMBL" id="KQ483820">
    <property type="protein sequence ID" value="KYP40690.1"/>
    <property type="molecule type" value="Genomic_DNA"/>
</dbReference>
<keyword evidence="1" id="KW-0472">Membrane</keyword>
<feature type="transmembrane region" description="Helical" evidence="1">
    <location>
        <begin position="6"/>
        <end position="23"/>
    </location>
</feature>
<keyword evidence="1" id="KW-0812">Transmembrane</keyword>
<evidence type="ECO:0000313" key="2">
    <source>
        <dbReference type="EMBL" id="KYP40690.1"/>
    </source>
</evidence>
<sequence>SCAQAIPTLCMSVFFFFVLLTTLEEELQNMMNFFWKGSKEVSQKGINWLG</sequence>
<evidence type="ECO:0000313" key="3">
    <source>
        <dbReference type="Proteomes" id="UP000075243"/>
    </source>
</evidence>
<organism evidence="2 3">
    <name type="scientific">Cajanus cajan</name>
    <name type="common">Pigeon pea</name>
    <name type="synonym">Cajanus indicus</name>
    <dbReference type="NCBI Taxonomy" id="3821"/>
    <lineage>
        <taxon>Eukaryota</taxon>
        <taxon>Viridiplantae</taxon>
        <taxon>Streptophyta</taxon>
        <taxon>Embryophyta</taxon>
        <taxon>Tracheophyta</taxon>
        <taxon>Spermatophyta</taxon>
        <taxon>Magnoliopsida</taxon>
        <taxon>eudicotyledons</taxon>
        <taxon>Gunneridae</taxon>
        <taxon>Pentapetalae</taxon>
        <taxon>rosids</taxon>
        <taxon>fabids</taxon>
        <taxon>Fabales</taxon>
        <taxon>Fabaceae</taxon>
        <taxon>Papilionoideae</taxon>
        <taxon>50 kb inversion clade</taxon>
        <taxon>NPAAA clade</taxon>
        <taxon>indigoferoid/millettioid clade</taxon>
        <taxon>Phaseoleae</taxon>
        <taxon>Cajanus</taxon>
    </lineage>
</organism>